<dbReference type="Proteomes" id="UP001632037">
    <property type="component" value="Unassembled WGS sequence"/>
</dbReference>
<organism evidence="2 3">
    <name type="scientific">Phytophthora oleae</name>
    <dbReference type="NCBI Taxonomy" id="2107226"/>
    <lineage>
        <taxon>Eukaryota</taxon>
        <taxon>Sar</taxon>
        <taxon>Stramenopiles</taxon>
        <taxon>Oomycota</taxon>
        <taxon>Peronosporomycetes</taxon>
        <taxon>Peronosporales</taxon>
        <taxon>Peronosporaceae</taxon>
        <taxon>Phytophthora</taxon>
    </lineage>
</organism>
<dbReference type="EMBL" id="JBIMZQ010000067">
    <property type="protein sequence ID" value="KAL3657251.1"/>
    <property type="molecule type" value="Genomic_DNA"/>
</dbReference>
<name>A0ABD3EVE6_9STRA</name>
<accession>A0ABD3EVE6</accession>
<protein>
    <submittedName>
        <fullName evidence="2">Uncharacterized protein</fullName>
    </submittedName>
</protein>
<dbReference type="AlphaFoldDB" id="A0ABD3EVE6"/>
<gene>
    <name evidence="2" type="ORF">V7S43_017911</name>
</gene>
<keyword evidence="3" id="KW-1185">Reference proteome</keyword>
<feature type="compositionally biased region" description="Basic and acidic residues" evidence="1">
    <location>
        <begin position="1"/>
        <end position="21"/>
    </location>
</feature>
<proteinExistence type="predicted"/>
<feature type="region of interest" description="Disordered" evidence="1">
    <location>
        <begin position="1"/>
        <end position="34"/>
    </location>
</feature>
<feature type="compositionally biased region" description="Acidic residues" evidence="1">
    <location>
        <begin position="22"/>
        <end position="34"/>
    </location>
</feature>
<reference evidence="2 3" key="1">
    <citation type="submission" date="2024-09" db="EMBL/GenBank/DDBJ databases">
        <title>Genome sequencing and assembly of Phytophthora oleae, isolate VK10A, causative agent of rot of olive drupes.</title>
        <authorList>
            <person name="Conti Taguali S."/>
            <person name="Riolo M."/>
            <person name="La Spada F."/>
            <person name="Cacciola S.O."/>
            <person name="Dionisio G."/>
        </authorList>
    </citation>
    <scope>NUCLEOTIDE SEQUENCE [LARGE SCALE GENOMIC DNA]</scope>
    <source>
        <strain evidence="2 3">VK10A</strain>
    </source>
</reference>
<sequence>MDDYFLGREKAAKQRDSKGTEETTESDSDTDCDDSAALQSFADAIYDDDNSATDRIYEEEDSVSNETMDLDPAKFPRIPEPAKHVNNSIQSIAANGMLRGGISSSVNVCGSARVSSESPHA</sequence>
<evidence type="ECO:0000313" key="2">
    <source>
        <dbReference type="EMBL" id="KAL3657251.1"/>
    </source>
</evidence>
<comment type="caution">
    <text evidence="2">The sequence shown here is derived from an EMBL/GenBank/DDBJ whole genome shotgun (WGS) entry which is preliminary data.</text>
</comment>
<evidence type="ECO:0000313" key="3">
    <source>
        <dbReference type="Proteomes" id="UP001632037"/>
    </source>
</evidence>
<evidence type="ECO:0000256" key="1">
    <source>
        <dbReference type="SAM" id="MobiDB-lite"/>
    </source>
</evidence>